<organism evidence="5">
    <name type="scientific">marine metagenome</name>
    <dbReference type="NCBI Taxonomy" id="408172"/>
    <lineage>
        <taxon>unclassified sequences</taxon>
        <taxon>metagenomes</taxon>
        <taxon>ecological metagenomes</taxon>
    </lineage>
</organism>
<dbReference type="CDD" id="cd03311">
    <property type="entry name" value="CIMS_C_terminal_like"/>
    <property type="match status" value="1"/>
</dbReference>
<reference evidence="5" key="1">
    <citation type="submission" date="2018-05" db="EMBL/GenBank/DDBJ databases">
        <authorList>
            <person name="Lanie J.A."/>
            <person name="Ng W.-L."/>
            <person name="Kazmierczak K.M."/>
            <person name="Andrzejewski T.M."/>
            <person name="Davidsen T.M."/>
            <person name="Wayne K.J."/>
            <person name="Tettelin H."/>
            <person name="Glass J.I."/>
            <person name="Rusch D."/>
            <person name="Podicherti R."/>
            <person name="Tsui H.-C.T."/>
            <person name="Winkler M.E."/>
        </authorList>
    </citation>
    <scope>NUCLEOTIDE SEQUENCE</scope>
</reference>
<dbReference type="Gene3D" id="3.20.20.210">
    <property type="match status" value="1"/>
</dbReference>
<dbReference type="GO" id="GO:0009086">
    <property type="term" value="P:methionine biosynthetic process"/>
    <property type="evidence" value="ECO:0007669"/>
    <property type="project" value="InterPro"/>
</dbReference>
<dbReference type="InterPro" id="IPR002629">
    <property type="entry name" value="Met_Synth_C/arc"/>
</dbReference>
<dbReference type="InterPro" id="IPR038071">
    <property type="entry name" value="UROD/MetE-like_sf"/>
</dbReference>
<keyword evidence="2" id="KW-0479">Metal-binding</keyword>
<dbReference type="GO" id="GO:0003871">
    <property type="term" value="F:5-methyltetrahydropteroyltriglutamate-homocysteine S-methyltransferase activity"/>
    <property type="evidence" value="ECO:0007669"/>
    <property type="project" value="InterPro"/>
</dbReference>
<evidence type="ECO:0000259" key="4">
    <source>
        <dbReference type="Pfam" id="PF01717"/>
    </source>
</evidence>
<evidence type="ECO:0000313" key="5">
    <source>
        <dbReference type="EMBL" id="SUZ88399.1"/>
    </source>
</evidence>
<evidence type="ECO:0000256" key="3">
    <source>
        <dbReference type="ARBA" id="ARBA00022833"/>
    </source>
</evidence>
<proteinExistence type="predicted"/>
<evidence type="ECO:0000256" key="1">
    <source>
        <dbReference type="ARBA" id="ARBA00001947"/>
    </source>
</evidence>
<accession>A0A381RC17</accession>
<dbReference type="Pfam" id="PF01717">
    <property type="entry name" value="Meth_synt_2"/>
    <property type="match status" value="1"/>
</dbReference>
<dbReference type="PANTHER" id="PTHR30519">
    <property type="entry name" value="5-METHYLTETRAHYDROPTEROYLTRIGLUTAMATE--HOMOCYSTEINE METHYLTRANSFERASE"/>
    <property type="match status" value="1"/>
</dbReference>
<dbReference type="GO" id="GO:0008270">
    <property type="term" value="F:zinc ion binding"/>
    <property type="evidence" value="ECO:0007669"/>
    <property type="project" value="InterPro"/>
</dbReference>
<dbReference type="SUPFAM" id="SSF51726">
    <property type="entry name" value="UROD/MetE-like"/>
    <property type="match status" value="1"/>
</dbReference>
<name>A0A381RC17_9ZZZZ</name>
<dbReference type="AlphaFoldDB" id="A0A381RC17"/>
<protein>
    <recommendedName>
        <fullName evidence="4">Cobalamin-independent methionine synthase MetE C-terminal/archaeal domain-containing protein</fullName>
    </recommendedName>
</protein>
<sequence>MKGNFLGTTIVGSYPQPDWLIDREALSRIVPRIPQAGLWRVADEFLEAAQDDATLLAIGEIERAGVELITDGEIRRESYSNRFATALGGVDIENPGQVSGRSGQPTVVPRVVGPIRRTRPVHVRDVEFLRANTDRRIKVTVPGPFTMSQQVQNEHYPDRASLAMDYAVAVNQEVKDLFEAGADVVQLDEPWLQAHADDAREFGVQAINKALKGIDGTTGLHLCFGYAAVVKNKASHYDFLAELEDSAVELISIESAQPQLDLSVLAKLCSKTMVVGVLDLEDAAVETREVVATRVREALKYLSPEQLMLAPDCGMKYLPREVAFGKLQAMVQGVQLVRESLR</sequence>
<keyword evidence="3" id="KW-0862">Zinc</keyword>
<evidence type="ECO:0000256" key="2">
    <source>
        <dbReference type="ARBA" id="ARBA00022723"/>
    </source>
</evidence>
<feature type="domain" description="Cobalamin-independent methionine synthase MetE C-terminal/archaeal" evidence="4">
    <location>
        <begin position="7"/>
        <end position="332"/>
    </location>
</feature>
<dbReference type="EMBL" id="UINC01001768">
    <property type="protein sequence ID" value="SUZ88399.1"/>
    <property type="molecule type" value="Genomic_DNA"/>
</dbReference>
<comment type="cofactor">
    <cofactor evidence="1">
        <name>Zn(2+)</name>
        <dbReference type="ChEBI" id="CHEBI:29105"/>
    </cofactor>
</comment>
<gene>
    <name evidence="5" type="ORF">METZ01_LOCUS41253</name>
</gene>